<feature type="transmembrane region" description="Helical" evidence="1">
    <location>
        <begin position="118"/>
        <end position="137"/>
    </location>
</feature>
<evidence type="ECO:0008006" key="4">
    <source>
        <dbReference type="Google" id="ProtNLM"/>
    </source>
</evidence>
<dbReference type="OrthoDB" id="761598at2759"/>
<feature type="transmembrane region" description="Helical" evidence="1">
    <location>
        <begin position="78"/>
        <end position="98"/>
    </location>
</feature>
<keyword evidence="1" id="KW-1133">Transmembrane helix</keyword>
<feature type="transmembrane region" description="Helical" evidence="1">
    <location>
        <begin position="12"/>
        <end position="28"/>
    </location>
</feature>
<dbReference type="Proteomes" id="UP000236161">
    <property type="component" value="Unassembled WGS sequence"/>
</dbReference>
<reference evidence="2 3" key="1">
    <citation type="journal article" date="2017" name="Nature">
        <title>The Apostasia genome and the evolution of orchids.</title>
        <authorList>
            <person name="Zhang G.Q."/>
            <person name="Liu K.W."/>
            <person name="Li Z."/>
            <person name="Lohaus R."/>
            <person name="Hsiao Y.Y."/>
            <person name="Niu S.C."/>
            <person name="Wang J.Y."/>
            <person name="Lin Y.C."/>
            <person name="Xu Q."/>
            <person name="Chen L.J."/>
            <person name="Yoshida K."/>
            <person name="Fujiwara S."/>
            <person name="Wang Z.W."/>
            <person name="Zhang Y.Q."/>
            <person name="Mitsuda N."/>
            <person name="Wang M."/>
            <person name="Liu G.H."/>
            <person name="Pecoraro L."/>
            <person name="Huang H.X."/>
            <person name="Xiao X.J."/>
            <person name="Lin M."/>
            <person name="Wu X.Y."/>
            <person name="Wu W.L."/>
            <person name="Chen Y.Y."/>
            <person name="Chang S.B."/>
            <person name="Sakamoto S."/>
            <person name="Ohme-Takagi M."/>
            <person name="Yagi M."/>
            <person name="Zeng S.J."/>
            <person name="Shen C.Y."/>
            <person name="Yeh C.M."/>
            <person name="Luo Y.B."/>
            <person name="Tsai W.C."/>
            <person name="Van de Peer Y."/>
            <person name="Liu Z.J."/>
        </authorList>
    </citation>
    <scope>NUCLEOTIDE SEQUENCE [LARGE SCALE GENOMIC DNA]</scope>
    <source>
        <strain evidence="3">cv. Shenzhen</strain>
        <tissue evidence="2">Stem</tissue>
    </source>
</reference>
<gene>
    <name evidence="2" type="ORF">AXF42_Ash007486</name>
</gene>
<sequence length="241" mass="26905">MMWRKSDLDLILVPFSLLLSILYHAWLWRKLRAHPHLTDIGTSSAIRRQWVISIMKENNKRNILAVQTIRNSIMGATLMASTSILLCTGLAAILSSTYSVKQPVGDAVYGAHGPLMLALKYAIILVFFLFAFFAYSLSIHFFNQVSFIVNVVGDGESSIAVTPEYVSEQLEKGFMLGIVGNRILYTGLLHLLWMFGPVLVFLCSIVMVPVLYSFDINVGGEEEIRVRVCGKEEQDGGKDIV</sequence>
<protein>
    <recommendedName>
        <fullName evidence="4">DUF599 domain-containing protein</fullName>
    </recommendedName>
</protein>
<dbReference type="PANTHER" id="PTHR31881:SF6">
    <property type="entry name" value="OS09G0494600 PROTEIN"/>
    <property type="match status" value="1"/>
</dbReference>
<name>A0A2I0A5L2_9ASPA</name>
<dbReference type="InterPro" id="IPR006747">
    <property type="entry name" value="DUF599"/>
</dbReference>
<dbReference type="Pfam" id="PF04654">
    <property type="entry name" value="DUF599"/>
    <property type="match status" value="1"/>
</dbReference>
<dbReference type="EMBL" id="KZ452015">
    <property type="protein sequence ID" value="PKA50831.1"/>
    <property type="molecule type" value="Genomic_DNA"/>
</dbReference>
<dbReference type="AlphaFoldDB" id="A0A2I0A5L2"/>
<keyword evidence="1" id="KW-0812">Transmembrane</keyword>
<evidence type="ECO:0000313" key="3">
    <source>
        <dbReference type="Proteomes" id="UP000236161"/>
    </source>
</evidence>
<evidence type="ECO:0000256" key="1">
    <source>
        <dbReference type="SAM" id="Phobius"/>
    </source>
</evidence>
<keyword evidence="1" id="KW-0472">Membrane</keyword>
<accession>A0A2I0A5L2</accession>
<evidence type="ECO:0000313" key="2">
    <source>
        <dbReference type="EMBL" id="PKA50831.1"/>
    </source>
</evidence>
<keyword evidence="3" id="KW-1185">Reference proteome</keyword>
<proteinExistence type="predicted"/>
<organism evidence="2 3">
    <name type="scientific">Apostasia shenzhenica</name>
    <dbReference type="NCBI Taxonomy" id="1088818"/>
    <lineage>
        <taxon>Eukaryota</taxon>
        <taxon>Viridiplantae</taxon>
        <taxon>Streptophyta</taxon>
        <taxon>Embryophyta</taxon>
        <taxon>Tracheophyta</taxon>
        <taxon>Spermatophyta</taxon>
        <taxon>Magnoliopsida</taxon>
        <taxon>Liliopsida</taxon>
        <taxon>Asparagales</taxon>
        <taxon>Orchidaceae</taxon>
        <taxon>Apostasioideae</taxon>
        <taxon>Apostasia</taxon>
    </lineage>
</organism>
<feature type="transmembrane region" description="Helical" evidence="1">
    <location>
        <begin position="191"/>
        <end position="212"/>
    </location>
</feature>
<dbReference type="PANTHER" id="PTHR31881">
    <property type="match status" value="1"/>
</dbReference>